<dbReference type="HOGENOM" id="CLU_2392224_0_0_1"/>
<reference evidence="2" key="1">
    <citation type="submission" date="2013-02" db="EMBL/GenBank/DDBJ databases">
        <authorList>
            <person name="Hughes D."/>
        </authorList>
    </citation>
    <scope>NUCLEOTIDE SEQUENCE</scope>
    <source>
        <strain>Durham</strain>
        <strain evidence="2">NC isolate 2 -- Noor lab</strain>
    </source>
</reference>
<proteinExistence type="predicted"/>
<keyword evidence="2" id="KW-1185">Reference proteome</keyword>
<dbReference type="EnsemblMetazoa" id="MESCA006734-RA">
    <property type="protein sequence ID" value="MESCA006734-PA"/>
    <property type="gene ID" value="MESCA006734"/>
</dbReference>
<organism evidence="1 2">
    <name type="scientific">Megaselia scalaris</name>
    <name type="common">Humpbacked fly</name>
    <name type="synonym">Phora scalaris</name>
    <dbReference type="NCBI Taxonomy" id="36166"/>
    <lineage>
        <taxon>Eukaryota</taxon>
        <taxon>Metazoa</taxon>
        <taxon>Ecdysozoa</taxon>
        <taxon>Arthropoda</taxon>
        <taxon>Hexapoda</taxon>
        <taxon>Insecta</taxon>
        <taxon>Pterygota</taxon>
        <taxon>Neoptera</taxon>
        <taxon>Endopterygota</taxon>
        <taxon>Diptera</taxon>
        <taxon>Brachycera</taxon>
        <taxon>Muscomorpha</taxon>
        <taxon>Platypezoidea</taxon>
        <taxon>Phoridae</taxon>
        <taxon>Megaseliini</taxon>
        <taxon>Megaselia</taxon>
    </lineage>
</organism>
<evidence type="ECO:0000313" key="2">
    <source>
        <dbReference type="Proteomes" id="UP000015102"/>
    </source>
</evidence>
<protein>
    <submittedName>
        <fullName evidence="1">Uncharacterized protein</fullName>
    </submittedName>
</protein>
<dbReference type="AlphaFoldDB" id="T1GSS3"/>
<dbReference type="EMBL" id="CAQQ02093341">
    <property type="status" value="NOT_ANNOTATED_CDS"/>
    <property type="molecule type" value="Genomic_DNA"/>
</dbReference>
<accession>T1GSS3</accession>
<sequence>LKDSEVKPSQVEPKPSSVFSCVRANRFIHYAVDCGTRRTKLFHIFKRQLRMSLKQIILLAVVCQIALALPSVRVKREEEEVASSAAAELNPIDS</sequence>
<name>T1GSS3_MEGSC</name>
<dbReference type="Proteomes" id="UP000015102">
    <property type="component" value="Unassembled WGS sequence"/>
</dbReference>
<evidence type="ECO:0000313" key="1">
    <source>
        <dbReference type="EnsemblMetazoa" id="MESCA006734-PA"/>
    </source>
</evidence>
<reference evidence="1" key="2">
    <citation type="submission" date="2015-06" db="UniProtKB">
        <authorList>
            <consortium name="EnsemblMetazoa"/>
        </authorList>
    </citation>
    <scope>IDENTIFICATION</scope>
</reference>